<dbReference type="CDD" id="cd06533">
    <property type="entry name" value="Glyco_transf_WecG_TagA"/>
    <property type="match status" value="1"/>
</dbReference>
<evidence type="ECO:0000313" key="5">
    <source>
        <dbReference type="Proteomes" id="UP000678374"/>
    </source>
</evidence>
<dbReference type="Proteomes" id="UP000678374">
    <property type="component" value="Unassembled WGS sequence"/>
</dbReference>
<keyword evidence="3" id="KW-0812">Transmembrane</keyword>
<organism evidence="4 5">
    <name type="scientific">Ideonella aquatica</name>
    <dbReference type="NCBI Taxonomy" id="2824119"/>
    <lineage>
        <taxon>Bacteria</taxon>
        <taxon>Pseudomonadati</taxon>
        <taxon>Pseudomonadota</taxon>
        <taxon>Betaproteobacteria</taxon>
        <taxon>Burkholderiales</taxon>
        <taxon>Sphaerotilaceae</taxon>
        <taxon>Ideonella</taxon>
    </lineage>
</organism>
<evidence type="ECO:0000313" key="4">
    <source>
        <dbReference type="EMBL" id="MBQ0959923.1"/>
    </source>
</evidence>
<name>A0A941BKH8_9BURK</name>
<reference evidence="4" key="1">
    <citation type="submission" date="2021-04" db="EMBL/GenBank/DDBJ databases">
        <title>The genome sequence of Ideonella sp. 4Y11.</title>
        <authorList>
            <person name="Liu Y."/>
        </authorList>
    </citation>
    <scope>NUCLEOTIDE SEQUENCE</scope>
    <source>
        <strain evidence="4">4Y11</strain>
    </source>
</reference>
<dbReference type="PANTHER" id="PTHR34136:SF1">
    <property type="entry name" value="UDP-N-ACETYL-D-MANNOSAMINURONIC ACID TRANSFERASE"/>
    <property type="match status" value="1"/>
</dbReference>
<dbReference type="InterPro" id="IPR004629">
    <property type="entry name" value="WecG_TagA_CpsF"/>
</dbReference>
<dbReference type="PANTHER" id="PTHR34136">
    <property type="match status" value="1"/>
</dbReference>
<evidence type="ECO:0000256" key="2">
    <source>
        <dbReference type="ARBA" id="ARBA00022679"/>
    </source>
</evidence>
<feature type="transmembrane region" description="Helical" evidence="3">
    <location>
        <begin position="237"/>
        <end position="256"/>
    </location>
</feature>
<dbReference type="Pfam" id="PF03808">
    <property type="entry name" value="Glyco_tran_WecG"/>
    <property type="match status" value="1"/>
</dbReference>
<accession>A0A941BKH8</accession>
<dbReference type="EMBL" id="JAGQDE010000011">
    <property type="protein sequence ID" value="MBQ0959923.1"/>
    <property type="molecule type" value="Genomic_DNA"/>
</dbReference>
<gene>
    <name evidence="4" type="ORF">KAK06_13300</name>
</gene>
<dbReference type="NCBIfam" id="TIGR00696">
    <property type="entry name" value="wecG_tagA_cpsF"/>
    <property type="match status" value="1"/>
</dbReference>
<sequence length="260" mass="29302">MKQLSGLAGILPLVKGAVPNWEELVDQASARQRAVLITFVNPLSVRTAKLNQAHIKHLHDFDYVFADGILMAKVCSLVEGREVTRISFDGNSIATDVLMWAGKTGRKVAFVGGAEGIAAEAGRILQGVFDLKIVSTRSGYFDGREQRGEYCRKLVASDQPELVVCGMGAPFQEEFLLDLRASGYNALAFTCGGYFDQVVESKSNEYYPRWVNRWNIRALYRLYKEPARLWRRYTVQYLPFLAQALILIIIKPFSFVRPKR</sequence>
<keyword evidence="5" id="KW-1185">Reference proteome</keyword>
<dbReference type="AlphaFoldDB" id="A0A941BKH8"/>
<evidence type="ECO:0000256" key="1">
    <source>
        <dbReference type="ARBA" id="ARBA00022676"/>
    </source>
</evidence>
<comment type="caution">
    <text evidence="4">The sequence shown here is derived from an EMBL/GenBank/DDBJ whole genome shotgun (WGS) entry which is preliminary data.</text>
</comment>
<dbReference type="GO" id="GO:0016758">
    <property type="term" value="F:hexosyltransferase activity"/>
    <property type="evidence" value="ECO:0007669"/>
    <property type="project" value="TreeGrafter"/>
</dbReference>
<keyword evidence="3" id="KW-0472">Membrane</keyword>
<dbReference type="RefSeq" id="WP_210802604.1">
    <property type="nucleotide sequence ID" value="NZ_JAGQDE010000011.1"/>
</dbReference>
<protein>
    <submittedName>
        <fullName evidence="4">WecB/TagA/CpsF family glycosyltransferase</fullName>
    </submittedName>
</protein>
<keyword evidence="2" id="KW-0808">Transferase</keyword>
<keyword evidence="3" id="KW-1133">Transmembrane helix</keyword>
<proteinExistence type="predicted"/>
<keyword evidence="1" id="KW-0328">Glycosyltransferase</keyword>
<evidence type="ECO:0000256" key="3">
    <source>
        <dbReference type="SAM" id="Phobius"/>
    </source>
</evidence>